<evidence type="ECO:0000313" key="3">
    <source>
        <dbReference type="Proteomes" id="UP001159363"/>
    </source>
</evidence>
<comment type="caution">
    <text evidence="2">The sequence shown here is derived from an EMBL/GenBank/DDBJ whole genome shotgun (WGS) entry which is preliminary data.</text>
</comment>
<evidence type="ECO:0000256" key="1">
    <source>
        <dbReference type="SAM" id="MobiDB-lite"/>
    </source>
</evidence>
<organism evidence="2 3">
    <name type="scientific">Dryococelus australis</name>
    <dbReference type="NCBI Taxonomy" id="614101"/>
    <lineage>
        <taxon>Eukaryota</taxon>
        <taxon>Metazoa</taxon>
        <taxon>Ecdysozoa</taxon>
        <taxon>Arthropoda</taxon>
        <taxon>Hexapoda</taxon>
        <taxon>Insecta</taxon>
        <taxon>Pterygota</taxon>
        <taxon>Neoptera</taxon>
        <taxon>Polyneoptera</taxon>
        <taxon>Phasmatodea</taxon>
        <taxon>Verophasmatodea</taxon>
        <taxon>Anareolatae</taxon>
        <taxon>Phasmatidae</taxon>
        <taxon>Eurycanthinae</taxon>
        <taxon>Dryococelus</taxon>
    </lineage>
</organism>
<feature type="region of interest" description="Disordered" evidence="1">
    <location>
        <begin position="282"/>
        <end position="313"/>
    </location>
</feature>
<sequence length="515" mass="57377">MVSCSTVACRLAFTHPRSQRSPRTSMASGVAQFQNGYSQSYHSPTHDTPLPQRHTDGRLTGATDGCEPSFIPLRGNPDNLIWIWSENNPDGSRNGTRVLYSYEHWQHLVLRRRHKYEITPIQSIRREVWTGETGDPQENSLASGIVRHDSHMRKSGRDPAENRTRFALMGSFHTGSLAWGMRRLSEHIQAENPTGVYRLPEKRVDGLINDASLWSTWPRQLVPRDICESDGTECVNKKKRRGRGPREGKKRYDGNSARLASRSDETLGVRVSAARIAPSLLDLGRGVPKEPARPPPRRSELNPRPGHSGFSQMRIVPDDAVGRRVFSGIFRVPRPLSPALLHTYLSHPQDLDIKSGMDPVGTPRPRSRSEGAIRATLTRTPSASSLIRARRTAFPYCAKTAEGEVFPSHRRFSGKKCGGIFSQGNGWEDYRSCFTKLWRLDGDTNMCPKIAHLCFTHSGDAALDVRASVALKTTTHPLKRDVGGEGKQRAGLSTTRTFAERAPLQGKINTSVDGR</sequence>
<evidence type="ECO:0000313" key="2">
    <source>
        <dbReference type="EMBL" id="KAJ8877485.1"/>
    </source>
</evidence>
<proteinExistence type="predicted"/>
<feature type="compositionally biased region" description="Basic and acidic residues" evidence="1">
    <location>
        <begin position="244"/>
        <end position="253"/>
    </location>
</feature>
<feature type="region of interest" description="Disordered" evidence="1">
    <location>
        <begin position="235"/>
        <end position="264"/>
    </location>
</feature>
<dbReference type="Proteomes" id="UP001159363">
    <property type="component" value="Chromosome 7"/>
</dbReference>
<feature type="compositionally biased region" description="Basic and acidic residues" evidence="1">
    <location>
        <begin position="287"/>
        <end position="301"/>
    </location>
</feature>
<feature type="region of interest" description="Disordered" evidence="1">
    <location>
        <begin position="37"/>
        <end position="63"/>
    </location>
</feature>
<keyword evidence="3" id="KW-1185">Reference proteome</keyword>
<gene>
    <name evidence="2" type="ORF">PR048_021940</name>
</gene>
<dbReference type="EMBL" id="JARBHB010000008">
    <property type="protein sequence ID" value="KAJ8877485.1"/>
    <property type="molecule type" value="Genomic_DNA"/>
</dbReference>
<name>A0ABQ9GZL6_9NEOP</name>
<accession>A0ABQ9GZL6</accession>
<reference evidence="2 3" key="1">
    <citation type="submission" date="2023-02" db="EMBL/GenBank/DDBJ databases">
        <title>LHISI_Scaffold_Assembly.</title>
        <authorList>
            <person name="Stuart O.P."/>
            <person name="Cleave R."/>
            <person name="Magrath M.J.L."/>
            <person name="Mikheyev A.S."/>
        </authorList>
    </citation>
    <scope>NUCLEOTIDE SEQUENCE [LARGE SCALE GENOMIC DNA]</scope>
    <source>
        <strain evidence="2">Daus_M_001</strain>
        <tissue evidence="2">Leg muscle</tissue>
    </source>
</reference>
<protein>
    <submittedName>
        <fullName evidence="2">Uncharacterized protein</fullName>
    </submittedName>
</protein>